<keyword evidence="1" id="KW-0489">Methyltransferase</keyword>
<dbReference type="GO" id="GO:0032259">
    <property type="term" value="P:methylation"/>
    <property type="evidence" value="ECO:0007669"/>
    <property type="project" value="UniProtKB-KW"/>
</dbReference>
<gene>
    <name evidence="1" type="ORF">BKA16_000971</name>
</gene>
<organism evidence="1 2">
    <name type="scientific">Gordonia humi</name>
    <dbReference type="NCBI Taxonomy" id="686429"/>
    <lineage>
        <taxon>Bacteria</taxon>
        <taxon>Bacillati</taxon>
        <taxon>Actinomycetota</taxon>
        <taxon>Actinomycetes</taxon>
        <taxon>Mycobacteriales</taxon>
        <taxon>Gordoniaceae</taxon>
        <taxon>Gordonia</taxon>
    </lineage>
</organism>
<evidence type="ECO:0000313" key="1">
    <source>
        <dbReference type="EMBL" id="MBB4134419.1"/>
    </source>
</evidence>
<name>A0A840EZH7_9ACTN</name>
<dbReference type="RefSeq" id="WP_246371653.1">
    <property type="nucleotide sequence ID" value="NZ_BAABHL010000128.1"/>
</dbReference>
<dbReference type="GO" id="GO:0008168">
    <property type="term" value="F:methyltransferase activity"/>
    <property type="evidence" value="ECO:0007669"/>
    <property type="project" value="UniProtKB-KW"/>
</dbReference>
<evidence type="ECO:0000313" key="2">
    <source>
        <dbReference type="Proteomes" id="UP000551501"/>
    </source>
</evidence>
<dbReference type="EMBL" id="JACIFP010000001">
    <property type="protein sequence ID" value="MBB4134419.1"/>
    <property type="molecule type" value="Genomic_DNA"/>
</dbReference>
<proteinExistence type="predicted"/>
<comment type="caution">
    <text evidence="1">The sequence shown here is derived from an EMBL/GenBank/DDBJ whole genome shotgun (WGS) entry which is preliminary data.</text>
</comment>
<sequence length="81" mass="8529">MKNSTISPTDIPLLILGDDDVAALARELSTRGQKMAVVGGDHRSVTEFMVGRRSGYTVALVADVDDPIQLSSAASSPGWGR</sequence>
<protein>
    <submittedName>
        <fullName evidence="1">Putative methyltransferase</fullName>
    </submittedName>
</protein>
<dbReference type="Proteomes" id="UP000551501">
    <property type="component" value="Unassembled WGS sequence"/>
</dbReference>
<reference evidence="1 2" key="1">
    <citation type="submission" date="2020-08" db="EMBL/GenBank/DDBJ databases">
        <title>Sequencing the genomes of 1000 actinobacteria strains.</title>
        <authorList>
            <person name="Klenk H.-P."/>
        </authorList>
    </citation>
    <scope>NUCLEOTIDE SEQUENCE [LARGE SCALE GENOMIC DNA]</scope>
    <source>
        <strain evidence="1 2">DSM 45298</strain>
    </source>
</reference>
<keyword evidence="2" id="KW-1185">Reference proteome</keyword>
<accession>A0A840EZH7</accession>
<dbReference type="AlphaFoldDB" id="A0A840EZH7"/>
<keyword evidence="1" id="KW-0808">Transferase</keyword>